<dbReference type="STRING" id="7176.B0WXT4"/>
<name>B0WXT4_CULQU</name>
<feature type="region of interest" description="Disordered" evidence="1">
    <location>
        <begin position="464"/>
        <end position="522"/>
    </location>
</feature>
<evidence type="ECO:0000313" key="4">
    <source>
        <dbReference type="Proteomes" id="UP000002320"/>
    </source>
</evidence>
<dbReference type="AlphaFoldDB" id="B0WXT4"/>
<dbReference type="InParanoid" id="B0WXT4"/>
<evidence type="ECO:0000256" key="1">
    <source>
        <dbReference type="SAM" id="MobiDB-lite"/>
    </source>
</evidence>
<dbReference type="OrthoDB" id="249932at2759"/>
<reference evidence="2" key="1">
    <citation type="submission" date="2007-03" db="EMBL/GenBank/DDBJ databases">
        <title>Annotation of Culex pipiens quinquefasciatus.</title>
        <authorList>
            <consortium name="The Broad Institute Genome Sequencing Platform"/>
            <person name="Atkinson P.W."/>
            <person name="Hemingway J."/>
            <person name="Christensen B.M."/>
            <person name="Higgs S."/>
            <person name="Kodira C."/>
            <person name="Hannick L."/>
            <person name="Megy K."/>
            <person name="O'Leary S."/>
            <person name="Pearson M."/>
            <person name="Haas B.J."/>
            <person name="Mauceli E."/>
            <person name="Wortman J.R."/>
            <person name="Lee N.H."/>
            <person name="Guigo R."/>
            <person name="Stanke M."/>
            <person name="Alvarado L."/>
            <person name="Amedeo P."/>
            <person name="Antoine C.H."/>
            <person name="Arensburger P."/>
            <person name="Bidwell S.L."/>
            <person name="Crawford M."/>
            <person name="Camaro F."/>
            <person name="Devon K."/>
            <person name="Engels R."/>
            <person name="Hammond M."/>
            <person name="Howarth C."/>
            <person name="Koehrsen M."/>
            <person name="Lawson D."/>
            <person name="Montgomery P."/>
            <person name="Nene V."/>
            <person name="Nusbaum C."/>
            <person name="Puiu D."/>
            <person name="Romero-Severson J."/>
            <person name="Severson D.W."/>
            <person name="Shumway M."/>
            <person name="Sisk P."/>
            <person name="Stolte C."/>
            <person name="Zeng Q."/>
            <person name="Eisenstadt E."/>
            <person name="Fraser-Liggett C."/>
            <person name="Strausberg R."/>
            <person name="Galagan J."/>
            <person name="Birren B."/>
            <person name="Collins F.H."/>
        </authorList>
    </citation>
    <scope>NUCLEOTIDE SEQUENCE [LARGE SCALE GENOMIC DNA]</scope>
    <source>
        <strain evidence="2">JHB</strain>
    </source>
</reference>
<dbReference type="EMBL" id="DS232173">
    <property type="protein sequence ID" value="EDS36744.1"/>
    <property type="molecule type" value="Genomic_DNA"/>
</dbReference>
<evidence type="ECO:0008006" key="5">
    <source>
        <dbReference type="Google" id="ProtNLM"/>
    </source>
</evidence>
<feature type="region of interest" description="Disordered" evidence="1">
    <location>
        <begin position="408"/>
        <end position="427"/>
    </location>
</feature>
<dbReference type="Proteomes" id="UP000002320">
    <property type="component" value="Unassembled WGS sequence"/>
</dbReference>
<feature type="compositionally biased region" description="Polar residues" evidence="1">
    <location>
        <begin position="408"/>
        <end position="421"/>
    </location>
</feature>
<dbReference type="VEuPathDB" id="VectorBase:CPIJ011579"/>
<dbReference type="HOGENOM" id="CLU_522017_0_0_1"/>
<dbReference type="KEGG" id="cqu:CpipJ_CPIJ011579"/>
<proteinExistence type="predicted"/>
<evidence type="ECO:0000313" key="3">
    <source>
        <dbReference type="EnsemblMetazoa" id="CPIJ011579-PA"/>
    </source>
</evidence>
<organism>
    <name type="scientific">Culex quinquefasciatus</name>
    <name type="common">Southern house mosquito</name>
    <name type="synonym">Culex pungens</name>
    <dbReference type="NCBI Taxonomy" id="7176"/>
    <lineage>
        <taxon>Eukaryota</taxon>
        <taxon>Metazoa</taxon>
        <taxon>Ecdysozoa</taxon>
        <taxon>Arthropoda</taxon>
        <taxon>Hexapoda</taxon>
        <taxon>Insecta</taxon>
        <taxon>Pterygota</taxon>
        <taxon>Neoptera</taxon>
        <taxon>Endopterygota</taxon>
        <taxon>Diptera</taxon>
        <taxon>Nematocera</taxon>
        <taxon>Culicoidea</taxon>
        <taxon>Culicidae</taxon>
        <taxon>Culicinae</taxon>
        <taxon>Culicini</taxon>
        <taxon>Culex</taxon>
        <taxon>Culex</taxon>
    </lineage>
</organism>
<dbReference type="OMA" id="PHNFWFK"/>
<dbReference type="VEuPathDB" id="VectorBase:CQUJHB004260"/>
<evidence type="ECO:0000313" key="2">
    <source>
        <dbReference type="EMBL" id="EDS36744.1"/>
    </source>
</evidence>
<accession>B0WXT4</accession>
<dbReference type="eggNOG" id="KOG0334">
    <property type="taxonomic scope" value="Eukaryota"/>
</dbReference>
<keyword evidence="4" id="KW-1185">Reference proteome</keyword>
<protein>
    <recommendedName>
        <fullName evidence="5">Tudor domain-containing protein</fullName>
    </recommendedName>
</protein>
<sequence length="522" mass="58940">MANQEQDNQIRITHYINPHNFWFKQESAYLFNGEEQNFQEELNKFCDETYGRGNIGSAIYTPKKVGETVAVYYFQLARWIRADVDAIFPDLSGQVQCNLWALDEGVPVKTSVRYIKPLPERFGLGGAPTTVLRGGLRGVLPAECSYDYLQGCNVTKIVSDWSPGVVRVFEGCIEEAVSISFSADHYEVTGIDMYFGEMKITSHQNVTNNATDLLKKAGGKMVMLVEQQEFYDRLPTLRTLDMQRFEDNERVENMKFHSNTFRPEYSARCKPRHATRVCSYENQAIEQAREKVLDWDERNKRNASVVDFAPLAQKATTAASSAAEKRNRPTTRVYSQLVNESISDDDDDDEDPPPQVEIKLPAFQPKVPPKEKPTVPSPYQRPDTRVYDVDVADVQVALNAIKLRRQASANLARNESSTNGKQAAGGGTTCPLNLIPAGYSMGNVHFDGSTLGASEVGTNKRDSTASLFNRHGKPPRKDHSESRLRKQRYEYRKDDGDSSSEEEVVRKSTITPFNPDEDNEQW</sequence>
<reference evidence="3" key="2">
    <citation type="submission" date="2021-02" db="UniProtKB">
        <authorList>
            <consortium name="EnsemblMetazoa"/>
        </authorList>
    </citation>
    <scope>IDENTIFICATION</scope>
    <source>
        <strain evidence="3">JHB</strain>
    </source>
</reference>
<feature type="compositionally biased region" description="Basic and acidic residues" evidence="1">
    <location>
        <begin position="475"/>
        <end position="496"/>
    </location>
</feature>
<feature type="region of interest" description="Disordered" evidence="1">
    <location>
        <begin position="361"/>
        <end position="382"/>
    </location>
</feature>
<dbReference type="EnsemblMetazoa" id="CPIJ011579-RA">
    <property type="protein sequence ID" value="CPIJ011579-PA"/>
    <property type="gene ID" value="CPIJ011579"/>
</dbReference>
<gene>
    <name evidence="3" type="primary">6044743</name>
    <name evidence="2" type="ORF">CpipJ_CPIJ011579</name>
</gene>